<evidence type="ECO:0000313" key="1">
    <source>
        <dbReference type="EMBL" id="OXB09550.1"/>
    </source>
</evidence>
<gene>
    <name evidence="1" type="ORF">B0A81_05300</name>
</gene>
<protein>
    <recommendedName>
        <fullName evidence="3">RteC protein</fullName>
    </recommendedName>
</protein>
<proteinExistence type="predicted"/>
<sequence length="225" mass="26156">MDIITSNELQEKFDLTIQNNSNRNLKIENEIKAVEEYVYNVPVLRNSLRRQPIQTSINKTPQVFNLGNTYIDRNIFHDAFCKYLNSEEKTIVGQLYNEPKEVHYLKQRSANQAIELFIYYSWLKTLLTKKAKPTITLNHQEKMLALVYLGMDTSKFDKNKTAKILSAILGLSEQNTREILGSLYINAVNNPVRTKKHFENLQNQFKNIGLSEIASNIEEEIKNLK</sequence>
<name>A0ABX4CWU0_9FLAO</name>
<dbReference type="EMBL" id="MUHD01000011">
    <property type="protein sequence ID" value="OXB09550.1"/>
    <property type="molecule type" value="Genomic_DNA"/>
</dbReference>
<dbReference type="Proteomes" id="UP000198381">
    <property type="component" value="Unassembled WGS sequence"/>
</dbReference>
<reference evidence="1 2" key="1">
    <citation type="submission" date="2016-11" db="EMBL/GenBank/DDBJ databases">
        <title>Whole genomes of Flavobacteriaceae.</title>
        <authorList>
            <person name="Stine C."/>
            <person name="Li C."/>
            <person name="Tadesse D."/>
        </authorList>
    </citation>
    <scope>NUCLEOTIDE SEQUENCE [LARGE SCALE GENOMIC DNA]</scope>
    <source>
        <strain evidence="1 2">CCUG 60112</strain>
    </source>
</reference>
<organism evidence="1 2">
    <name type="scientific">Flavobacterium plurextorum</name>
    <dbReference type="NCBI Taxonomy" id="1114867"/>
    <lineage>
        <taxon>Bacteria</taxon>
        <taxon>Pseudomonadati</taxon>
        <taxon>Bacteroidota</taxon>
        <taxon>Flavobacteriia</taxon>
        <taxon>Flavobacteriales</taxon>
        <taxon>Flavobacteriaceae</taxon>
        <taxon>Flavobacterium</taxon>
    </lineage>
</organism>
<accession>A0ABX4CWU0</accession>
<evidence type="ECO:0008006" key="3">
    <source>
        <dbReference type="Google" id="ProtNLM"/>
    </source>
</evidence>
<keyword evidence="2" id="KW-1185">Reference proteome</keyword>
<comment type="caution">
    <text evidence="1">The sequence shown here is derived from an EMBL/GenBank/DDBJ whole genome shotgun (WGS) entry which is preliminary data.</text>
</comment>
<dbReference type="RefSeq" id="WP_089057051.1">
    <property type="nucleotide sequence ID" value="NZ_MUHD01000011.1"/>
</dbReference>
<evidence type="ECO:0000313" key="2">
    <source>
        <dbReference type="Proteomes" id="UP000198381"/>
    </source>
</evidence>